<organism evidence="1 2">
    <name type="scientific">Rubroshorea leprosula</name>
    <dbReference type="NCBI Taxonomy" id="152421"/>
    <lineage>
        <taxon>Eukaryota</taxon>
        <taxon>Viridiplantae</taxon>
        <taxon>Streptophyta</taxon>
        <taxon>Embryophyta</taxon>
        <taxon>Tracheophyta</taxon>
        <taxon>Spermatophyta</taxon>
        <taxon>Magnoliopsida</taxon>
        <taxon>eudicotyledons</taxon>
        <taxon>Gunneridae</taxon>
        <taxon>Pentapetalae</taxon>
        <taxon>rosids</taxon>
        <taxon>malvids</taxon>
        <taxon>Malvales</taxon>
        <taxon>Dipterocarpaceae</taxon>
        <taxon>Rubroshorea</taxon>
    </lineage>
</organism>
<dbReference type="PANTHER" id="PTHR35046">
    <property type="entry name" value="ZINC KNUCKLE (CCHC-TYPE) FAMILY PROTEIN"/>
    <property type="match status" value="1"/>
</dbReference>
<protein>
    <recommendedName>
        <fullName evidence="3">Integrase catalytic domain-containing protein</fullName>
    </recommendedName>
</protein>
<dbReference type="GO" id="GO:0003676">
    <property type="term" value="F:nucleic acid binding"/>
    <property type="evidence" value="ECO:0007669"/>
    <property type="project" value="InterPro"/>
</dbReference>
<gene>
    <name evidence="1" type="ORF">SLEP1_g18796</name>
</gene>
<name>A0AAV5IYQ0_9ROSI</name>
<dbReference type="SUPFAM" id="SSF53098">
    <property type="entry name" value="Ribonuclease H-like"/>
    <property type="match status" value="1"/>
</dbReference>
<evidence type="ECO:0000313" key="2">
    <source>
        <dbReference type="Proteomes" id="UP001054252"/>
    </source>
</evidence>
<evidence type="ECO:0008006" key="3">
    <source>
        <dbReference type="Google" id="ProtNLM"/>
    </source>
</evidence>
<dbReference type="AlphaFoldDB" id="A0AAV5IYQ0"/>
<accession>A0AAV5IYQ0</accession>
<dbReference type="Gene3D" id="3.30.420.10">
    <property type="entry name" value="Ribonuclease H-like superfamily/Ribonuclease H"/>
    <property type="match status" value="1"/>
</dbReference>
<keyword evidence="2" id="KW-1185">Reference proteome</keyword>
<comment type="caution">
    <text evidence="1">The sequence shown here is derived from an EMBL/GenBank/DDBJ whole genome shotgun (WGS) entry which is preliminary data.</text>
</comment>
<dbReference type="EMBL" id="BPVZ01000026">
    <property type="protein sequence ID" value="GKV06982.1"/>
    <property type="molecule type" value="Genomic_DNA"/>
</dbReference>
<sequence length="55" mass="6222">MTHFIPCHKTDNATNIADLFFKDVVRLHGIPRTIVSDRDVKFELLLEDIVGKAGN</sequence>
<dbReference type="Proteomes" id="UP001054252">
    <property type="component" value="Unassembled WGS sequence"/>
</dbReference>
<evidence type="ECO:0000313" key="1">
    <source>
        <dbReference type="EMBL" id="GKV06982.1"/>
    </source>
</evidence>
<dbReference type="InterPro" id="IPR036397">
    <property type="entry name" value="RNaseH_sf"/>
</dbReference>
<proteinExistence type="predicted"/>
<reference evidence="1 2" key="1">
    <citation type="journal article" date="2021" name="Commun. Biol.">
        <title>The genome of Shorea leprosula (Dipterocarpaceae) highlights the ecological relevance of drought in aseasonal tropical rainforests.</title>
        <authorList>
            <person name="Ng K.K.S."/>
            <person name="Kobayashi M.J."/>
            <person name="Fawcett J.A."/>
            <person name="Hatakeyama M."/>
            <person name="Paape T."/>
            <person name="Ng C.H."/>
            <person name="Ang C.C."/>
            <person name="Tnah L.H."/>
            <person name="Lee C.T."/>
            <person name="Nishiyama T."/>
            <person name="Sese J."/>
            <person name="O'Brien M.J."/>
            <person name="Copetti D."/>
            <person name="Mohd Noor M.I."/>
            <person name="Ong R.C."/>
            <person name="Putra M."/>
            <person name="Sireger I.Z."/>
            <person name="Indrioko S."/>
            <person name="Kosugi Y."/>
            <person name="Izuno A."/>
            <person name="Isagi Y."/>
            <person name="Lee S.L."/>
            <person name="Shimizu K.K."/>
        </authorList>
    </citation>
    <scope>NUCLEOTIDE SEQUENCE [LARGE SCALE GENOMIC DNA]</scope>
    <source>
        <strain evidence="1">214</strain>
    </source>
</reference>
<dbReference type="PANTHER" id="PTHR35046:SF9">
    <property type="entry name" value="RNA-DIRECTED DNA POLYMERASE"/>
    <property type="match status" value="1"/>
</dbReference>
<dbReference type="InterPro" id="IPR012337">
    <property type="entry name" value="RNaseH-like_sf"/>
</dbReference>